<comment type="similarity">
    <text evidence="2 8">Belongs to the ABC-3 integral membrane protein family.</text>
</comment>
<evidence type="ECO:0000256" key="8">
    <source>
        <dbReference type="RuleBase" id="RU003943"/>
    </source>
</evidence>
<dbReference type="GO" id="GO:0043190">
    <property type="term" value="C:ATP-binding cassette (ABC) transporter complex"/>
    <property type="evidence" value="ECO:0007669"/>
    <property type="project" value="InterPro"/>
</dbReference>
<dbReference type="Proteomes" id="UP001262032">
    <property type="component" value="Unassembled WGS sequence"/>
</dbReference>
<dbReference type="PANTHER" id="PTHR30477">
    <property type="entry name" value="ABC-TRANSPORTER METAL-BINDING PROTEIN"/>
    <property type="match status" value="1"/>
</dbReference>
<dbReference type="RefSeq" id="WP_310258412.1">
    <property type="nucleotide sequence ID" value="NZ_JAVDWN010000018.1"/>
</dbReference>
<dbReference type="Pfam" id="PF00950">
    <property type="entry name" value="ABC-3"/>
    <property type="match status" value="1"/>
</dbReference>
<dbReference type="Gene3D" id="1.10.3470.10">
    <property type="entry name" value="ABC transporter involved in vitamin B12 uptake, BtuC"/>
    <property type="match status" value="1"/>
</dbReference>
<evidence type="ECO:0000256" key="9">
    <source>
        <dbReference type="SAM" id="Phobius"/>
    </source>
</evidence>
<evidence type="ECO:0000256" key="3">
    <source>
        <dbReference type="ARBA" id="ARBA00022448"/>
    </source>
</evidence>
<keyword evidence="4" id="KW-1003">Cell membrane</keyword>
<sequence length="294" mass="30773">MSFVLGTTLLAVVTALACALPGVFVVLRKNSMLVDAISHAVLPGIVVGYFFAHNLDSPLLILGAALAGLIVVLGSEWLSRTGLLTGDASQGLIFPALFSGGVILVTLNFANVHLDTHAVLVGDLNLAAWEQLIIGGVSWGPVYLYVMLAVLLTNLAFLGLFYTKLKVTTFDAQFATSLGIRSGLLNTAFMFLVSVTVTAAFNAAGAILVIALVVVPAATAYLLSTRLPVMIALTAGIAVAGAFAGFWVAYVLDAATSAGMSVFYGLVFGVVLVATRLRQRRHRNVREYAVASSP</sequence>
<comment type="caution">
    <text evidence="10">The sequence shown here is derived from an EMBL/GenBank/DDBJ whole genome shotgun (WGS) entry which is preliminary data.</text>
</comment>
<dbReference type="InterPro" id="IPR037294">
    <property type="entry name" value="ABC_BtuC-like"/>
</dbReference>
<dbReference type="SUPFAM" id="SSF81345">
    <property type="entry name" value="ABC transporter involved in vitamin B12 uptake, BtuC"/>
    <property type="match status" value="1"/>
</dbReference>
<evidence type="ECO:0000313" key="10">
    <source>
        <dbReference type="EMBL" id="MDR7165743.1"/>
    </source>
</evidence>
<dbReference type="AlphaFoldDB" id="A0AAW8NIB3"/>
<reference evidence="10" key="1">
    <citation type="submission" date="2023-07" db="EMBL/GenBank/DDBJ databases">
        <title>Sorghum-associated microbial communities from plants grown in Nebraska, USA.</title>
        <authorList>
            <person name="Schachtman D."/>
        </authorList>
    </citation>
    <scope>NUCLEOTIDE SEQUENCE</scope>
    <source>
        <strain evidence="10">BE261</strain>
    </source>
</reference>
<dbReference type="EMBL" id="JAVDWN010000018">
    <property type="protein sequence ID" value="MDR7165743.1"/>
    <property type="molecule type" value="Genomic_DNA"/>
</dbReference>
<dbReference type="GO" id="GO:0010043">
    <property type="term" value="P:response to zinc ion"/>
    <property type="evidence" value="ECO:0007669"/>
    <property type="project" value="TreeGrafter"/>
</dbReference>
<dbReference type="InterPro" id="IPR001626">
    <property type="entry name" value="ABC_TroCD"/>
</dbReference>
<feature type="transmembrane region" description="Helical" evidence="9">
    <location>
        <begin position="6"/>
        <end position="26"/>
    </location>
</feature>
<evidence type="ECO:0000256" key="7">
    <source>
        <dbReference type="ARBA" id="ARBA00023136"/>
    </source>
</evidence>
<feature type="transmembrane region" description="Helical" evidence="9">
    <location>
        <begin position="91"/>
        <end position="110"/>
    </location>
</feature>
<evidence type="ECO:0000256" key="5">
    <source>
        <dbReference type="ARBA" id="ARBA00022692"/>
    </source>
</evidence>
<keyword evidence="3 8" id="KW-0813">Transport</keyword>
<dbReference type="GO" id="GO:0055085">
    <property type="term" value="P:transmembrane transport"/>
    <property type="evidence" value="ECO:0007669"/>
    <property type="project" value="InterPro"/>
</dbReference>
<feature type="transmembrane region" description="Helical" evidence="9">
    <location>
        <begin position="258"/>
        <end position="277"/>
    </location>
</feature>
<feature type="transmembrane region" description="Helical" evidence="9">
    <location>
        <begin position="174"/>
        <end position="193"/>
    </location>
</feature>
<comment type="subcellular location">
    <subcellularLocation>
        <location evidence="1 8">Cell membrane</location>
        <topology evidence="1 8">Multi-pass membrane protein</topology>
    </subcellularLocation>
</comment>
<keyword evidence="7 9" id="KW-0472">Membrane</keyword>
<evidence type="ECO:0000256" key="6">
    <source>
        <dbReference type="ARBA" id="ARBA00022989"/>
    </source>
</evidence>
<keyword evidence="5 8" id="KW-0812">Transmembrane</keyword>
<name>A0AAW8NIB3_PSEOX</name>
<organism evidence="10 11">
    <name type="scientific">Pseudarthrobacter oxydans</name>
    <name type="common">Arthrobacter oxydans</name>
    <dbReference type="NCBI Taxonomy" id="1671"/>
    <lineage>
        <taxon>Bacteria</taxon>
        <taxon>Bacillati</taxon>
        <taxon>Actinomycetota</taxon>
        <taxon>Actinomycetes</taxon>
        <taxon>Micrococcales</taxon>
        <taxon>Micrococcaceae</taxon>
        <taxon>Pseudarthrobacter</taxon>
    </lineage>
</organism>
<evidence type="ECO:0000256" key="2">
    <source>
        <dbReference type="ARBA" id="ARBA00008034"/>
    </source>
</evidence>
<protein>
    <submittedName>
        <fullName evidence="10">Manganese/zinc/iron transport system permease protein</fullName>
    </submittedName>
</protein>
<feature type="transmembrane region" description="Helical" evidence="9">
    <location>
        <begin position="230"/>
        <end position="252"/>
    </location>
</feature>
<evidence type="ECO:0000256" key="4">
    <source>
        <dbReference type="ARBA" id="ARBA00022475"/>
    </source>
</evidence>
<evidence type="ECO:0000313" key="11">
    <source>
        <dbReference type="Proteomes" id="UP001262032"/>
    </source>
</evidence>
<keyword evidence="6 9" id="KW-1133">Transmembrane helix</keyword>
<evidence type="ECO:0000256" key="1">
    <source>
        <dbReference type="ARBA" id="ARBA00004651"/>
    </source>
</evidence>
<accession>A0AAW8NIB3</accession>
<dbReference type="PANTHER" id="PTHR30477:SF8">
    <property type="entry name" value="METAL TRANSPORT SYSTEM MEMBRANE PROTEIN CT_070-RELATED"/>
    <property type="match status" value="1"/>
</dbReference>
<proteinExistence type="inferred from homology"/>
<feature type="transmembrane region" description="Helical" evidence="9">
    <location>
        <begin position="199"/>
        <end position="223"/>
    </location>
</feature>
<feature type="transmembrane region" description="Helical" evidence="9">
    <location>
        <begin position="142"/>
        <end position="162"/>
    </location>
</feature>
<gene>
    <name evidence="10" type="ORF">J2X12_003797</name>
</gene>
<feature type="transmembrane region" description="Helical" evidence="9">
    <location>
        <begin position="33"/>
        <end position="52"/>
    </location>
</feature>
<feature type="transmembrane region" description="Helical" evidence="9">
    <location>
        <begin position="58"/>
        <end position="79"/>
    </location>
</feature>